<keyword evidence="3" id="KW-0804">Transcription</keyword>
<dbReference type="Proteomes" id="UP000193307">
    <property type="component" value="Unassembled WGS sequence"/>
</dbReference>
<evidence type="ECO:0000256" key="1">
    <source>
        <dbReference type="ARBA" id="ARBA00023015"/>
    </source>
</evidence>
<feature type="domain" description="HTH gntR-type" evidence="4">
    <location>
        <begin position="14"/>
        <end position="81"/>
    </location>
</feature>
<name>A0A1Y5S8K0_9RHOB</name>
<gene>
    <name evidence="5" type="primary">ydfH_6</name>
    <name evidence="5" type="ORF">PAM7971_01460</name>
</gene>
<dbReference type="InterPro" id="IPR008920">
    <property type="entry name" value="TF_FadR/GntR_C"/>
</dbReference>
<dbReference type="InterPro" id="IPR011711">
    <property type="entry name" value="GntR_C"/>
</dbReference>
<dbReference type="AlphaFoldDB" id="A0A1Y5S8K0"/>
<keyword evidence="6" id="KW-1185">Reference proteome</keyword>
<dbReference type="SUPFAM" id="SSF46785">
    <property type="entry name" value="Winged helix' DNA-binding domain"/>
    <property type="match status" value="1"/>
</dbReference>
<dbReference type="PANTHER" id="PTHR43537:SF6">
    <property type="entry name" value="HTH-TYPE TRANSCRIPTIONAL REPRESSOR RSPR"/>
    <property type="match status" value="1"/>
</dbReference>
<dbReference type="InterPro" id="IPR036388">
    <property type="entry name" value="WH-like_DNA-bd_sf"/>
</dbReference>
<dbReference type="PANTHER" id="PTHR43537">
    <property type="entry name" value="TRANSCRIPTIONAL REGULATOR, GNTR FAMILY"/>
    <property type="match status" value="1"/>
</dbReference>
<evidence type="ECO:0000259" key="4">
    <source>
        <dbReference type="PROSITE" id="PS50949"/>
    </source>
</evidence>
<dbReference type="SUPFAM" id="SSF48008">
    <property type="entry name" value="GntR ligand-binding domain-like"/>
    <property type="match status" value="1"/>
</dbReference>
<dbReference type="CDD" id="cd07377">
    <property type="entry name" value="WHTH_GntR"/>
    <property type="match status" value="1"/>
</dbReference>
<evidence type="ECO:0000313" key="5">
    <source>
        <dbReference type="EMBL" id="SLN34234.1"/>
    </source>
</evidence>
<dbReference type="PRINTS" id="PR00035">
    <property type="entry name" value="HTHGNTR"/>
</dbReference>
<accession>A0A1Y5S8K0</accession>
<dbReference type="SMART" id="SM00345">
    <property type="entry name" value="HTH_GNTR"/>
    <property type="match status" value="1"/>
</dbReference>
<dbReference type="Gene3D" id="1.10.10.10">
    <property type="entry name" value="Winged helix-like DNA-binding domain superfamily/Winged helix DNA-binding domain"/>
    <property type="match status" value="1"/>
</dbReference>
<evidence type="ECO:0000256" key="2">
    <source>
        <dbReference type="ARBA" id="ARBA00023125"/>
    </source>
</evidence>
<proteinExistence type="predicted"/>
<dbReference type="GO" id="GO:0003700">
    <property type="term" value="F:DNA-binding transcription factor activity"/>
    <property type="evidence" value="ECO:0007669"/>
    <property type="project" value="InterPro"/>
</dbReference>
<evidence type="ECO:0000313" key="6">
    <source>
        <dbReference type="Proteomes" id="UP000193307"/>
    </source>
</evidence>
<dbReference type="InterPro" id="IPR036390">
    <property type="entry name" value="WH_DNA-bd_sf"/>
</dbReference>
<evidence type="ECO:0000256" key="3">
    <source>
        <dbReference type="ARBA" id="ARBA00023163"/>
    </source>
</evidence>
<organism evidence="5 6">
    <name type="scientific">Pacificibacter marinus</name>
    <dbReference type="NCBI Taxonomy" id="658057"/>
    <lineage>
        <taxon>Bacteria</taxon>
        <taxon>Pseudomonadati</taxon>
        <taxon>Pseudomonadota</taxon>
        <taxon>Alphaproteobacteria</taxon>
        <taxon>Rhodobacterales</taxon>
        <taxon>Roseobacteraceae</taxon>
        <taxon>Pacificibacter</taxon>
    </lineage>
</organism>
<dbReference type="EMBL" id="FWFW01000003">
    <property type="protein sequence ID" value="SLN34234.1"/>
    <property type="molecule type" value="Genomic_DNA"/>
</dbReference>
<dbReference type="RefSeq" id="WP_085848332.1">
    <property type="nucleotide sequence ID" value="NZ_FNZV01000006.1"/>
</dbReference>
<dbReference type="Pfam" id="PF00392">
    <property type="entry name" value="GntR"/>
    <property type="match status" value="1"/>
</dbReference>
<dbReference type="SMART" id="SM00895">
    <property type="entry name" value="FCD"/>
    <property type="match status" value="1"/>
</dbReference>
<dbReference type="STRING" id="658057.SAMN04488032_10693"/>
<dbReference type="InterPro" id="IPR000524">
    <property type="entry name" value="Tscrpt_reg_HTH_GntR"/>
</dbReference>
<dbReference type="GO" id="GO:0003677">
    <property type="term" value="F:DNA binding"/>
    <property type="evidence" value="ECO:0007669"/>
    <property type="project" value="UniProtKB-KW"/>
</dbReference>
<protein>
    <submittedName>
        <fullName evidence="5">Putative HTH-type transcriptional regulator YdfH</fullName>
    </submittedName>
</protein>
<keyword evidence="2" id="KW-0238">DNA-binding</keyword>
<reference evidence="5 6" key="1">
    <citation type="submission" date="2017-03" db="EMBL/GenBank/DDBJ databases">
        <authorList>
            <person name="Afonso C.L."/>
            <person name="Miller P.J."/>
            <person name="Scott M.A."/>
            <person name="Spackman E."/>
            <person name="Goraichik I."/>
            <person name="Dimitrov K.M."/>
            <person name="Suarez D.L."/>
            <person name="Swayne D.E."/>
        </authorList>
    </citation>
    <scope>NUCLEOTIDE SEQUENCE [LARGE SCALE GENOMIC DNA]</scope>
    <source>
        <strain evidence="5 6">CECT 7971</strain>
    </source>
</reference>
<dbReference type="OrthoDB" id="9788098at2"/>
<sequence length="247" mass="28119">MLQMDPMRPLDPALPITPQLTQRLRDRIIRNHLKPGDRISETEIAKVYDVSRQPVREAFIKLADQGLLLIRPQRRTVVSRIAYQDVLDARFLREAIEADIVRLLAKTRDDALIGTLRAQIELQKRVHADDLETFTQLDEQFHRMLADAVGKAGTWSFVEGVKAQMDRVRFLSLFDYPMALLIEQHTQIVDAVEARDLDRAEENARQHLRLMLDYLPGVIAANPSFFDLPEGGLAPSVNTPTLGGEYT</sequence>
<dbReference type="Gene3D" id="1.20.120.530">
    <property type="entry name" value="GntR ligand-binding domain-like"/>
    <property type="match status" value="1"/>
</dbReference>
<dbReference type="Pfam" id="PF07729">
    <property type="entry name" value="FCD"/>
    <property type="match status" value="1"/>
</dbReference>
<keyword evidence="1" id="KW-0805">Transcription regulation</keyword>
<dbReference type="PROSITE" id="PS50949">
    <property type="entry name" value="HTH_GNTR"/>
    <property type="match status" value="1"/>
</dbReference>